<dbReference type="SUPFAM" id="SSF46689">
    <property type="entry name" value="Homeodomain-like"/>
    <property type="match status" value="2"/>
</dbReference>
<comment type="caution">
    <text evidence="5">The sequence shown here is derived from an EMBL/GenBank/DDBJ whole genome shotgun (WGS) entry which is preliminary data.</text>
</comment>
<evidence type="ECO:0000313" key="6">
    <source>
        <dbReference type="Proteomes" id="UP000291819"/>
    </source>
</evidence>
<dbReference type="InterPro" id="IPR018060">
    <property type="entry name" value="HTH_AraC"/>
</dbReference>
<dbReference type="PROSITE" id="PS01124">
    <property type="entry name" value="HTH_ARAC_FAMILY_2"/>
    <property type="match status" value="1"/>
</dbReference>
<keyword evidence="6" id="KW-1185">Reference proteome</keyword>
<sequence>MVTILSFWNNVTITRINAMRYVKELSNRNKIISESTCEALYEQQNDAYTIKFVFSGTENCEINKRKFSIYPDTFAVVNAGTNFCSKIDSISPVNTFSVSFGENFIKDFYHTFSSSNESLLDGKEAKGTPAFIESLYPFNGDMRFNVLHLKNQLDKGLKDEMLINEYMYHCLLNYYKIYDKEVLQKLDKLSFIKTKTREEVLKRLTLAKEYISSNYNENITLENIAEQACLSVNHLLRTFKEAYEISPYQFLVHLRLNRAKKLLQTTTYSLNEIVGLVGFECPSSFIRLFKHTFNITPLKYRKSRLN</sequence>
<evidence type="ECO:0000256" key="3">
    <source>
        <dbReference type="ARBA" id="ARBA00023163"/>
    </source>
</evidence>
<dbReference type="InterPro" id="IPR009057">
    <property type="entry name" value="Homeodomain-like_sf"/>
</dbReference>
<evidence type="ECO:0000256" key="1">
    <source>
        <dbReference type="ARBA" id="ARBA00023015"/>
    </source>
</evidence>
<evidence type="ECO:0000313" key="5">
    <source>
        <dbReference type="EMBL" id="TBO40090.1"/>
    </source>
</evidence>
<keyword evidence="3" id="KW-0804">Transcription</keyword>
<accession>A0A4Q9H8B6</accession>
<dbReference type="PANTHER" id="PTHR43280:SF2">
    <property type="entry name" value="HTH-TYPE TRANSCRIPTIONAL REGULATOR EXSA"/>
    <property type="match status" value="1"/>
</dbReference>
<gene>
    <name evidence="5" type="ORF">EYS08_20375</name>
</gene>
<dbReference type="Pfam" id="PF12833">
    <property type="entry name" value="HTH_18"/>
    <property type="match status" value="1"/>
</dbReference>
<protein>
    <submittedName>
        <fullName evidence="5">AraC family transcriptional regulator</fullName>
    </submittedName>
</protein>
<name>A0A4Q9H8B6_9SPHI</name>
<dbReference type="Proteomes" id="UP000291819">
    <property type="component" value="Unassembled WGS sequence"/>
</dbReference>
<dbReference type="GO" id="GO:0043565">
    <property type="term" value="F:sequence-specific DNA binding"/>
    <property type="evidence" value="ECO:0007669"/>
    <property type="project" value="InterPro"/>
</dbReference>
<proteinExistence type="predicted"/>
<dbReference type="SMART" id="SM00342">
    <property type="entry name" value="HTH_ARAC"/>
    <property type="match status" value="1"/>
</dbReference>
<dbReference type="OrthoDB" id="642439at2"/>
<keyword evidence="2" id="KW-0238">DNA-binding</keyword>
<organism evidence="5 6">
    <name type="scientific">Pedobacter kyonggii</name>
    <dbReference type="NCBI Taxonomy" id="1926871"/>
    <lineage>
        <taxon>Bacteria</taxon>
        <taxon>Pseudomonadati</taxon>
        <taxon>Bacteroidota</taxon>
        <taxon>Sphingobacteriia</taxon>
        <taxon>Sphingobacteriales</taxon>
        <taxon>Sphingobacteriaceae</taxon>
        <taxon>Pedobacter</taxon>
    </lineage>
</organism>
<evidence type="ECO:0000259" key="4">
    <source>
        <dbReference type="PROSITE" id="PS01124"/>
    </source>
</evidence>
<dbReference type="EMBL" id="SIXF01000028">
    <property type="protein sequence ID" value="TBO40090.1"/>
    <property type="molecule type" value="Genomic_DNA"/>
</dbReference>
<dbReference type="AlphaFoldDB" id="A0A4Q9H8B6"/>
<dbReference type="Gene3D" id="1.10.10.60">
    <property type="entry name" value="Homeodomain-like"/>
    <property type="match status" value="2"/>
</dbReference>
<evidence type="ECO:0000256" key="2">
    <source>
        <dbReference type="ARBA" id="ARBA00023125"/>
    </source>
</evidence>
<feature type="domain" description="HTH araC/xylS-type" evidence="4">
    <location>
        <begin position="205"/>
        <end position="303"/>
    </location>
</feature>
<dbReference type="GO" id="GO:0003700">
    <property type="term" value="F:DNA-binding transcription factor activity"/>
    <property type="evidence" value="ECO:0007669"/>
    <property type="project" value="InterPro"/>
</dbReference>
<keyword evidence="1" id="KW-0805">Transcription regulation</keyword>
<dbReference type="PANTHER" id="PTHR43280">
    <property type="entry name" value="ARAC-FAMILY TRANSCRIPTIONAL REGULATOR"/>
    <property type="match status" value="1"/>
</dbReference>
<reference evidence="5 6" key="1">
    <citation type="submission" date="2019-02" db="EMBL/GenBank/DDBJ databases">
        <title>Pedobacter kyonggii whole genome sequence analysis.</title>
        <authorList>
            <person name="Dahal R.H."/>
        </authorList>
    </citation>
    <scope>NUCLEOTIDE SEQUENCE [LARGE SCALE GENOMIC DNA]</scope>
    <source>
        <strain evidence="5 6">K-4-11-1</strain>
    </source>
</reference>